<name>M3B5Q1_STRM1</name>
<organism evidence="1 2">
    <name type="scientific">Streptomyces mobaraensis (strain ATCC 29032 / DSM 40847 / JCM 4168 / NBRC 13819 / NCIMB 11159 / IPCR 16-22)</name>
    <dbReference type="NCBI Taxonomy" id="1223523"/>
    <lineage>
        <taxon>Bacteria</taxon>
        <taxon>Bacillati</taxon>
        <taxon>Actinomycetota</taxon>
        <taxon>Actinomycetes</taxon>
        <taxon>Kitasatosporales</taxon>
        <taxon>Streptomycetaceae</taxon>
        <taxon>Streptomyces</taxon>
    </lineage>
</organism>
<evidence type="ECO:0000313" key="2">
    <source>
        <dbReference type="Proteomes" id="UP000011740"/>
    </source>
</evidence>
<sequence>MDVFLVGEDDGIRVLEVPDGCSDLAGFERWRTTVWGSQAVRSLGARFFPVLAGDDLRVDADQVRAFRRECAVLRENLEDIVAGVNPVTTAGKLLGQLSDRLANIEDAARRAEEVGGGVLIW</sequence>
<accession>M3B5Q1</accession>
<evidence type="ECO:0000313" key="1">
    <source>
        <dbReference type="EMBL" id="EMF01323.1"/>
    </source>
</evidence>
<dbReference type="Proteomes" id="UP000011740">
    <property type="component" value="Unassembled WGS sequence"/>
</dbReference>
<reference evidence="1 2" key="1">
    <citation type="journal article" date="2013" name="Genome Announc.">
        <title>Whole-Genome Shotgun Assembly and Analysis of the Genome of Streptomyces mobaraensis DSM 40847, a Strain for Industrial Production of Microbial Transglutaminase.</title>
        <authorList>
            <person name="Yang H."/>
            <person name="He T."/>
            <person name="Wu W."/>
            <person name="Zhu W."/>
            <person name="Lu B."/>
            <person name="Sun W."/>
        </authorList>
    </citation>
    <scope>NUCLEOTIDE SEQUENCE [LARGE SCALE GENOMIC DNA]</scope>
    <source>
        <strain evidence="1 2">DSM 40847</strain>
    </source>
</reference>
<gene>
    <name evidence="1" type="ORF">H340_06961</name>
</gene>
<dbReference type="EMBL" id="AORZ01000013">
    <property type="protein sequence ID" value="EMF01323.1"/>
    <property type="molecule type" value="Genomic_DNA"/>
</dbReference>
<dbReference type="PATRIC" id="fig|1223523.3.peg.1425"/>
<dbReference type="AlphaFoldDB" id="M3B5Q1"/>
<proteinExistence type="predicted"/>
<comment type="caution">
    <text evidence="1">The sequence shown here is derived from an EMBL/GenBank/DDBJ whole genome shotgun (WGS) entry which is preliminary data.</text>
</comment>
<dbReference type="eggNOG" id="ENOG5031UUF">
    <property type="taxonomic scope" value="Bacteria"/>
</dbReference>
<protein>
    <submittedName>
        <fullName evidence="1">Uncharacterized protein</fullName>
    </submittedName>
</protein>